<proteinExistence type="predicted"/>
<dbReference type="SUPFAM" id="SSF56563">
    <property type="entry name" value="Major capsid protein gp5"/>
    <property type="match status" value="1"/>
</dbReference>
<dbReference type="Pfam" id="PF25209">
    <property type="entry name" value="Phage_capsid_4"/>
    <property type="match status" value="1"/>
</dbReference>
<evidence type="ECO:0000313" key="1">
    <source>
        <dbReference type="EMBL" id="CAB4143114.1"/>
    </source>
</evidence>
<protein>
    <submittedName>
        <fullName evidence="2">Phage major capsid protein, HK97</fullName>
    </submittedName>
</protein>
<evidence type="ECO:0000313" key="2">
    <source>
        <dbReference type="EMBL" id="CAB4162625.1"/>
    </source>
</evidence>
<dbReference type="EMBL" id="LR796418">
    <property type="protein sequence ID" value="CAB4143114.1"/>
    <property type="molecule type" value="Genomic_DNA"/>
</dbReference>
<reference evidence="2" key="1">
    <citation type="submission" date="2020-04" db="EMBL/GenBank/DDBJ databases">
        <authorList>
            <person name="Chiriac C."/>
            <person name="Salcher M."/>
            <person name="Ghai R."/>
            <person name="Kavagutti S V."/>
        </authorList>
    </citation>
    <scope>NUCLEOTIDE SEQUENCE</scope>
</reference>
<organism evidence="2">
    <name type="scientific">uncultured Caudovirales phage</name>
    <dbReference type="NCBI Taxonomy" id="2100421"/>
    <lineage>
        <taxon>Viruses</taxon>
        <taxon>Duplodnaviria</taxon>
        <taxon>Heunggongvirae</taxon>
        <taxon>Uroviricota</taxon>
        <taxon>Caudoviricetes</taxon>
        <taxon>Peduoviridae</taxon>
        <taxon>Maltschvirus</taxon>
        <taxon>Maltschvirus maltsch</taxon>
    </lineage>
</organism>
<sequence length="352" mass="38308">MSKTIQELLSGLPAWETALTEDGHIDENNRVTIKEAFASADAAALFPKVISRTLKEAAEPQLLVTPLLSTVRLGKGRSLEFPAVNAIQAAEIPEGQEYPEQALAFAKQIEGKVSKKGVKLSFTEEVIADSLWDIVGLHVRAAGRAMARLKEQIALSRFKDAATIVFDNESGSYDDTTGRGIDGVANKTITWDDVIDMAAVLMAENHVPTDFILHPLMWSVFLKDAIFHTGGSAAAVNTSWGYRPDSAAGALNNTAPMGLNVIVSPFVSFTAKNGSTPAMSDLFLIDRNEVGTLLVKDEMSTDQFDDPTRDIRAMKMKERYDIVMLGDGEGITVAKNVRLARNYEVSVTNEMQ</sequence>
<accession>A0A6J5P0C5</accession>
<dbReference type="EMBL" id="LR796737">
    <property type="protein sequence ID" value="CAB4162625.1"/>
    <property type="molecule type" value="Genomic_DNA"/>
</dbReference>
<name>A0A6J5P0C5_9CAUD</name>
<gene>
    <name evidence="1" type="ORF">UFOVP436_76</name>
    <name evidence="2" type="ORF">UFOVP784_76</name>
</gene>